<accession>A0A4R6NBF6</accession>
<feature type="domain" description="SCP" evidence="1">
    <location>
        <begin position="35"/>
        <end position="160"/>
    </location>
</feature>
<dbReference type="Proteomes" id="UP000295357">
    <property type="component" value="Unassembled WGS sequence"/>
</dbReference>
<dbReference type="Pfam" id="PF00188">
    <property type="entry name" value="CAP"/>
    <property type="match status" value="1"/>
</dbReference>
<dbReference type="EMBL" id="SNXE01000001">
    <property type="protein sequence ID" value="TDP13293.1"/>
    <property type="molecule type" value="Genomic_DNA"/>
</dbReference>
<evidence type="ECO:0000259" key="1">
    <source>
        <dbReference type="Pfam" id="PF00188"/>
    </source>
</evidence>
<dbReference type="InterPro" id="IPR014044">
    <property type="entry name" value="CAP_dom"/>
</dbReference>
<keyword evidence="3" id="KW-1185">Reference proteome</keyword>
<gene>
    <name evidence="2" type="ORF">DFR39_101768</name>
</gene>
<comment type="caution">
    <text evidence="2">The sequence shown here is derived from an EMBL/GenBank/DDBJ whole genome shotgun (WGS) entry which is preliminary data.</text>
</comment>
<dbReference type="OrthoDB" id="68195at2"/>
<proteinExistence type="predicted"/>
<evidence type="ECO:0000313" key="2">
    <source>
        <dbReference type="EMBL" id="TDP13293.1"/>
    </source>
</evidence>
<protein>
    <submittedName>
        <fullName evidence="2">Cysteine-rich secretory family protein</fullName>
    </submittedName>
</protein>
<dbReference type="CDD" id="cd05379">
    <property type="entry name" value="CAP_bacterial"/>
    <property type="match status" value="1"/>
</dbReference>
<dbReference type="InterPro" id="IPR035940">
    <property type="entry name" value="CAP_sf"/>
</dbReference>
<organism evidence="2 3">
    <name type="scientific">Roseateles asaccharophilus</name>
    <dbReference type="NCBI Taxonomy" id="582607"/>
    <lineage>
        <taxon>Bacteria</taxon>
        <taxon>Pseudomonadati</taxon>
        <taxon>Pseudomonadota</taxon>
        <taxon>Betaproteobacteria</taxon>
        <taxon>Burkholderiales</taxon>
        <taxon>Sphaerotilaceae</taxon>
        <taxon>Roseateles</taxon>
    </lineage>
</organism>
<evidence type="ECO:0000313" key="3">
    <source>
        <dbReference type="Proteomes" id="UP000295357"/>
    </source>
</evidence>
<dbReference type="SUPFAM" id="SSF55797">
    <property type="entry name" value="PR-1-like"/>
    <property type="match status" value="1"/>
</dbReference>
<reference evidence="2 3" key="1">
    <citation type="submission" date="2019-03" db="EMBL/GenBank/DDBJ databases">
        <title>Genomic Encyclopedia of Type Strains, Phase IV (KMG-IV): sequencing the most valuable type-strain genomes for metagenomic binning, comparative biology and taxonomic classification.</title>
        <authorList>
            <person name="Goeker M."/>
        </authorList>
    </citation>
    <scope>NUCLEOTIDE SEQUENCE [LARGE SCALE GENOMIC DNA]</scope>
    <source>
        <strain evidence="2 3">DSM 25082</strain>
    </source>
</reference>
<dbReference type="Gene3D" id="3.40.33.10">
    <property type="entry name" value="CAP"/>
    <property type="match status" value="1"/>
</dbReference>
<dbReference type="PANTHER" id="PTHR31157">
    <property type="entry name" value="SCP DOMAIN-CONTAINING PROTEIN"/>
    <property type="match status" value="1"/>
</dbReference>
<dbReference type="PANTHER" id="PTHR31157:SF1">
    <property type="entry name" value="SCP DOMAIN-CONTAINING PROTEIN"/>
    <property type="match status" value="1"/>
</dbReference>
<sequence length="181" mass="20426">MRLGWCWVLWLCLGMQARAEGPLPGDCRPMPEQVLEQINRLRAQAHRCGSQTLLPAGPLQWDPSLARSAWRYAEELARRDLLSHRGEQAATLRERLRSAGYLLRTAGENLAAGPVDLEETLALWLDSPEHCDNLMQPDYEHMGLACVAAPGRYGRFWVLHMGRGLRTQAQRSEARGSDTLR</sequence>
<dbReference type="AlphaFoldDB" id="A0A4R6NBF6"/>
<name>A0A4R6NBF6_9BURK</name>